<proteinExistence type="predicted"/>
<accession>A0A3E3HW78</accession>
<sequence length="450" mass="47947">MARPFSHILSVPHRRHEGKCKTLYRGYTMKVLRKHSIAFFMRRTLLFAAVCMLMAGTQSSAQGSSGERLGAGVAEILDEEADVPDLQNADTDATEKDGEKDILMAEALQTGAVGEAVITDRIPGGEKAVEEAADTDYDLVMANVSNTLNVRQEPDEEAKKVGYLYADCGGTVLERKNGWTKLKSGDLTGWAKDEFLLFGQKALEEAKKVGRTVATVTGDTLRIRKEPAADAAVYDLAARGEIFRIVDAGELEFSDGIRLNADWAAVDYEGRTGYVSADYITVEFELDEGETLEEIAAREAAQKEAQAQTLLQAQDGKASEKAGRTGGRNIENSGAVPAGTSDAVLLAALIQCEAGSEIYEGQLAVGAVVINRVKSGSYPNSVSGVIYASGQFGPAGTGKVARLIQSGNIKASCLQAANEALAGSTNVGTATHFRRAGSREGIVIGNHVFW</sequence>
<evidence type="ECO:0000313" key="3">
    <source>
        <dbReference type="EMBL" id="RGE56081.1"/>
    </source>
</evidence>
<keyword evidence="3" id="KW-0378">Hydrolase</keyword>
<evidence type="ECO:0000313" key="6">
    <source>
        <dbReference type="Proteomes" id="UP000261166"/>
    </source>
</evidence>
<dbReference type="InterPro" id="IPR003646">
    <property type="entry name" value="SH3-like_bac-type"/>
</dbReference>
<dbReference type="PANTHER" id="PTHR34408">
    <property type="entry name" value="FAMILY PROTEIN, PUTATIVE-RELATED"/>
    <property type="match status" value="1"/>
</dbReference>
<dbReference type="Proteomes" id="UP000261166">
    <property type="component" value="Unassembled WGS sequence"/>
</dbReference>
<dbReference type="Gene3D" id="2.30.30.40">
    <property type="entry name" value="SH3 Domains"/>
    <property type="match status" value="2"/>
</dbReference>
<keyword evidence="5" id="KW-1185">Reference proteome</keyword>
<feature type="region of interest" description="Disordered" evidence="1">
    <location>
        <begin position="309"/>
        <end position="334"/>
    </location>
</feature>
<dbReference type="Pfam" id="PF07486">
    <property type="entry name" value="Hydrolase_2"/>
    <property type="match status" value="1"/>
</dbReference>
<evidence type="ECO:0000259" key="2">
    <source>
        <dbReference type="PROSITE" id="PS51781"/>
    </source>
</evidence>
<dbReference type="GO" id="GO:0016787">
    <property type="term" value="F:hydrolase activity"/>
    <property type="evidence" value="ECO:0007669"/>
    <property type="project" value="UniProtKB-KW"/>
</dbReference>
<dbReference type="PROSITE" id="PS51781">
    <property type="entry name" value="SH3B"/>
    <property type="match status" value="1"/>
</dbReference>
<dbReference type="OrthoDB" id="9785345at2"/>
<dbReference type="InterPro" id="IPR042047">
    <property type="entry name" value="SleB_dom1"/>
</dbReference>
<protein>
    <submittedName>
        <fullName evidence="3">Cell wall hydrolase</fullName>
    </submittedName>
</protein>
<organism evidence="3 5">
    <name type="scientific">Eisenbergiella massiliensis</name>
    <dbReference type="NCBI Taxonomy" id="1720294"/>
    <lineage>
        <taxon>Bacteria</taxon>
        <taxon>Bacillati</taxon>
        <taxon>Bacillota</taxon>
        <taxon>Clostridia</taxon>
        <taxon>Lachnospirales</taxon>
        <taxon>Lachnospiraceae</taxon>
        <taxon>Eisenbergiella</taxon>
    </lineage>
</organism>
<dbReference type="PANTHER" id="PTHR34408:SF1">
    <property type="entry name" value="GLYCOSYL HYDROLASE FAMILY 19 DOMAIN-CONTAINING PROTEIN HI_1415"/>
    <property type="match status" value="1"/>
</dbReference>
<dbReference type="Pfam" id="PF08239">
    <property type="entry name" value="SH3_3"/>
    <property type="match status" value="2"/>
</dbReference>
<dbReference type="Gene3D" id="1.10.10.2520">
    <property type="entry name" value="Cell wall hydrolase SleB, domain 1"/>
    <property type="match status" value="1"/>
</dbReference>
<reference evidence="3 6" key="1">
    <citation type="submission" date="2018-08" db="EMBL/GenBank/DDBJ databases">
        <title>A genome reference for cultivated species of the human gut microbiota.</title>
        <authorList>
            <person name="Zou Y."/>
            <person name="Xue W."/>
            <person name="Luo G."/>
        </authorList>
    </citation>
    <scope>NUCLEOTIDE SEQUENCE [LARGE SCALE GENOMIC DNA]</scope>
    <source>
        <strain evidence="4 6">AF26-4BH</strain>
        <strain evidence="3">TF05-5AC</strain>
    </source>
</reference>
<dbReference type="EMBL" id="QVLU01000016">
    <property type="protein sequence ID" value="RGE69489.1"/>
    <property type="molecule type" value="Genomic_DNA"/>
</dbReference>
<evidence type="ECO:0000313" key="5">
    <source>
        <dbReference type="Proteomes" id="UP000260812"/>
    </source>
</evidence>
<evidence type="ECO:0000313" key="4">
    <source>
        <dbReference type="EMBL" id="RGE69489.1"/>
    </source>
</evidence>
<name>A0A3E3HW78_9FIRM</name>
<evidence type="ECO:0000256" key="1">
    <source>
        <dbReference type="SAM" id="MobiDB-lite"/>
    </source>
</evidence>
<dbReference type="InterPro" id="IPR011105">
    <property type="entry name" value="Cell_wall_hydrolase_SleB"/>
</dbReference>
<feature type="domain" description="SH3b" evidence="2">
    <location>
        <begin position="211"/>
        <end position="284"/>
    </location>
</feature>
<dbReference type="InterPro" id="IPR052354">
    <property type="entry name" value="Cell_Wall_Dynamics_Protein"/>
</dbReference>
<dbReference type="Proteomes" id="UP000260812">
    <property type="component" value="Unassembled WGS sequence"/>
</dbReference>
<dbReference type="AlphaFoldDB" id="A0A3E3HW78"/>
<gene>
    <name evidence="4" type="ORF">DWY69_17760</name>
    <name evidence="3" type="ORF">DXC51_25915</name>
</gene>
<comment type="caution">
    <text evidence="3">The sequence shown here is derived from an EMBL/GenBank/DDBJ whole genome shotgun (WGS) entry which is preliminary data.</text>
</comment>
<dbReference type="EMBL" id="QVLV01000030">
    <property type="protein sequence ID" value="RGE56081.1"/>
    <property type="molecule type" value="Genomic_DNA"/>
</dbReference>